<comment type="caution">
    <text evidence="2">The sequence shown here is derived from an EMBL/GenBank/DDBJ whole genome shotgun (WGS) entry which is preliminary data.</text>
</comment>
<keyword evidence="3" id="KW-1185">Reference proteome</keyword>
<gene>
    <name evidence="2" type="ORF">FALBO_1827</name>
</gene>
<dbReference type="Proteomes" id="UP000554235">
    <property type="component" value="Unassembled WGS sequence"/>
</dbReference>
<keyword evidence="1" id="KW-0472">Membrane</keyword>
<organism evidence="2 3">
    <name type="scientific">Fusarium albosuccineum</name>
    <dbReference type="NCBI Taxonomy" id="1237068"/>
    <lineage>
        <taxon>Eukaryota</taxon>
        <taxon>Fungi</taxon>
        <taxon>Dikarya</taxon>
        <taxon>Ascomycota</taxon>
        <taxon>Pezizomycotina</taxon>
        <taxon>Sordariomycetes</taxon>
        <taxon>Hypocreomycetidae</taxon>
        <taxon>Hypocreales</taxon>
        <taxon>Nectriaceae</taxon>
        <taxon>Fusarium</taxon>
        <taxon>Fusarium decemcellulare species complex</taxon>
    </lineage>
</organism>
<dbReference type="EMBL" id="JAADYS010000235">
    <property type="protein sequence ID" value="KAF4471241.1"/>
    <property type="molecule type" value="Genomic_DNA"/>
</dbReference>
<keyword evidence="1" id="KW-1133">Transmembrane helix</keyword>
<evidence type="ECO:0000256" key="1">
    <source>
        <dbReference type="SAM" id="Phobius"/>
    </source>
</evidence>
<accession>A0A8H4PI79</accession>
<proteinExistence type="predicted"/>
<keyword evidence="1" id="KW-0812">Transmembrane</keyword>
<reference evidence="2 3" key="1">
    <citation type="submission" date="2020-01" db="EMBL/GenBank/DDBJ databases">
        <title>Identification and distribution of gene clusters putatively required for synthesis of sphingolipid metabolism inhibitors in phylogenetically diverse species of the filamentous fungus Fusarium.</title>
        <authorList>
            <person name="Kim H.-S."/>
            <person name="Busman M."/>
            <person name="Brown D.W."/>
            <person name="Divon H."/>
            <person name="Uhlig S."/>
            <person name="Proctor R.H."/>
        </authorList>
    </citation>
    <scope>NUCLEOTIDE SEQUENCE [LARGE SCALE GENOMIC DNA]</scope>
    <source>
        <strain evidence="2 3">NRRL 20459</strain>
    </source>
</reference>
<evidence type="ECO:0000313" key="2">
    <source>
        <dbReference type="EMBL" id="KAF4471241.1"/>
    </source>
</evidence>
<feature type="transmembrane region" description="Helical" evidence="1">
    <location>
        <begin position="26"/>
        <end position="50"/>
    </location>
</feature>
<sequence length="66" mass="7390">MSALQNTETPNPREDSLPAFSRDAGAGFMLGALAGIVGFILTYVIASFLVNRYAERVRRRREREMV</sequence>
<evidence type="ECO:0000313" key="3">
    <source>
        <dbReference type="Proteomes" id="UP000554235"/>
    </source>
</evidence>
<dbReference type="AlphaFoldDB" id="A0A8H4PI79"/>
<protein>
    <submittedName>
        <fullName evidence="2">Uncharacterized protein</fullName>
    </submittedName>
</protein>
<name>A0A8H4PI79_9HYPO</name>